<name>A0ABQ0ALS7_9RHOB</name>
<evidence type="ECO:0000313" key="2">
    <source>
        <dbReference type="Proteomes" id="UP001441944"/>
    </source>
</evidence>
<protein>
    <submittedName>
        <fullName evidence="1">Uncharacterized protein</fullName>
    </submittedName>
</protein>
<dbReference type="EMBL" id="BAABWU010000007">
    <property type="protein sequence ID" value="GAA6196793.1"/>
    <property type="molecule type" value="Genomic_DNA"/>
</dbReference>
<accession>A0ABQ0ALS7</accession>
<sequence length="66" mass="7182">MLRMLLEVLSGDPVIAELRIACQLVVFINDLLRSPAHLALWAGAVEDAIYNIDPIGAVPVRLGTRT</sequence>
<dbReference type="Proteomes" id="UP001441944">
    <property type="component" value="Unassembled WGS sequence"/>
</dbReference>
<keyword evidence="2" id="KW-1185">Reference proteome</keyword>
<proteinExistence type="predicted"/>
<reference evidence="1 2" key="1">
    <citation type="submission" date="2024-04" db="EMBL/GenBank/DDBJ databases">
        <title>Draft genome sequence of Pseudophaeobacter arcticus NBRC 116598.</title>
        <authorList>
            <person name="Miyakawa T."/>
            <person name="Kusuya Y."/>
            <person name="Miura T."/>
        </authorList>
    </citation>
    <scope>NUCLEOTIDE SEQUENCE [LARGE SCALE GENOMIC DNA]</scope>
    <source>
        <strain evidence="1 2">SU-CL00105</strain>
    </source>
</reference>
<evidence type="ECO:0000313" key="1">
    <source>
        <dbReference type="EMBL" id="GAA6196793.1"/>
    </source>
</evidence>
<organism evidence="1 2">
    <name type="scientific">Pseudophaeobacter arcticus</name>
    <dbReference type="NCBI Taxonomy" id="385492"/>
    <lineage>
        <taxon>Bacteria</taxon>
        <taxon>Pseudomonadati</taxon>
        <taxon>Pseudomonadota</taxon>
        <taxon>Alphaproteobacteria</taxon>
        <taxon>Rhodobacterales</taxon>
        <taxon>Paracoccaceae</taxon>
        <taxon>Pseudophaeobacter</taxon>
    </lineage>
</organism>
<gene>
    <name evidence="1" type="ORF">NBRC116598_22370</name>
</gene>
<comment type="caution">
    <text evidence="1">The sequence shown here is derived from an EMBL/GenBank/DDBJ whole genome shotgun (WGS) entry which is preliminary data.</text>
</comment>